<dbReference type="InterPro" id="IPR051029">
    <property type="entry name" value="mRNA_Capping_Enz/RNA_Phosphat"/>
</dbReference>
<feature type="domain" description="Tyrosine-protein phosphatase" evidence="3">
    <location>
        <begin position="27"/>
        <end position="182"/>
    </location>
</feature>
<proteinExistence type="predicted"/>
<dbReference type="PANTHER" id="PTHR10367:SF9">
    <property type="entry name" value="DUAL-SPECIFICITY PHOSPHATASE 11 (RNA_RNP COMPLEX 1-INTERACTING)"/>
    <property type="match status" value="1"/>
</dbReference>
<dbReference type="InterPro" id="IPR020422">
    <property type="entry name" value="TYR_PHOSPHATASE_DUAL_dom"/>
</dbReference>
<comment type="caution">
    <text evidence="5">The sequence shown here is derived from an EMBL/GenBank/DDBJ whole genome shotgun (WGS) entry which is preliminary data.</text>
</comment>
<evidence type="ECO:0008006" key="7">
    <source>
        <dbReference type="Google" id="ProtNLM"/>
    </source>
</evidence>
<dbReference type="PANTHER" id="PTHR10367">
    <property type="entry name" value="MRNA-CAPPING ENZYME"/>
    <property type="match status" value="1"/>
</dbReference>
<dbReference type="InterPro" id="IPR016130">
    <property type="entry name" value="Tyr_Pase_AS"/>
</dbReference>
<evidence type="ECO:0000256" key="2">
    <source>
        <dbReference type="ARBA" id="ARBA00022912"/>
    </source>
</evidence>
<evidence type="ECO:0000313" key="6">
    <source>
        <dbReference type="Proteomes" id="UP001054945"/>
    </source>
</evidence>
<dbReference type="PROSITE" id="PS50054">
    <property type="entry name" value="TYR_PHOSPHATASE_DUAL"/>
    <property type="match status" value="1"/>
</dbReference>
<organism evidence="5 6">
    <name type="scientific">Caerostris extrusa</name>
    <name type="common">Bark spider</name>
    <name type="synonym">Caerostris bankana</name>
    <dbReference type="NCBI Taxonomy" id="172846"/>
    <lineage>
        <taxon>Eukaryota</taxon>
        <taxon>Metazoa</taxon>
        <taxon>Ecdysozoa</taxon>
        <taxon>Arthropoda</taxon>
        <taxon>Chelicerata</taxon>
        <taxon>Arachnida</taxon>
        <taxon>Araneae</taxon>
        <taxon>Araneomorphae</taxon>
        <taxon>Entelegynae</taxon>
        <taxon>Araneoidea</taxon>
        <taxon>Araneidae</taxon>
        <taxon>Caerostris</taxon>
    </lineage>
</organism>
<dbReference type="InterPro" id="IPR029021">
    <property type="entry name" value="Prot-tyrosine_phosphatase-like"/>
</dbReference>
<dbReference type="PROSITE" id="PS00383">
    <property type="entry name" value="TYR_PHOSPHATASE_1"/>
    <property type="match status" value="1"/>
</dbReference>
<dbReference type="SUPFAM" id="SSF52799">
    <property type="entry name" value="(Phosphotyrosine protein) phosphatases II"/>
    <property type="match status" value="1"/>
</dbReference>
<dbReference type="GO" id="GO:0004721">
    <property type="term" value="F:phosphoprotein phosphatase activity"/>
    <property type="evidence" value="ECO:0007669"/>
    <property type="project" value="UniProtKB-KW"/>
</dbReference>
<feature type="domain" description="Tyrosine specific protein phosphatases" evidence="4">
    <location>
        <begin position="102"/>
        <end position="171"/>
    </location>
</feature>
<dbReference type="SMART" id="SM00195">
    <property type="entry name" value="DSPc"/>
    <property type="match status" value="1"/>
</dbReference>
<dbReference type="Gene3D" id="3.90.190.10">
    <property type="entry name" value="Protein tyrosine phosphatase superfamily"/>
    <property type="match status" value="1"/>
</dbReference>
<dbReference type="InterPro" id="IPR000340">
    <property type="entry name" value="Dual-sp_phosphatase_cat-dom"/>
</dbReference>
<sequence length="184" mass="21303">MGRKKNIPDGWLDYYPIKDAIHEARIIPIKCPLPRSRFEGSLFDARWTPGDVMNAIPNLGLVVDITNKEPAYYDVNEFRQNGIEHVKIPCVGHHVPRDGIFYRFCEVLDTFTRQNSRNNNIVALHCTHGVNRTGYMICRYLVERLNYTARAALQIFGSQRGHPVERENYIEDLIRISESIESSR</sequence>
<keyword evidence="6" id="KW-1185">Reference proteome</keyword>
<keyword evidence="1" id="KW-0378">Hydrolase</keyword>
<protein>
    <recommendedName>
        <fullName evidence="7">RNA/RNP complex-1-interacting phosphatase</fullName>
    </recommendedName>
</protein>
<evidence type="ECO:0000256" key="1">
    <source>
        <dbReference type="ARBA" id="ARBA00022801"/>
    </source>
</evidence>
<evidence type="ECO:0000313" key="5">
    <source>
        <dbReference type="EMBL" id="GIY95743.1"/>
    </source>
</evidence>
<evidence type="ECO:0000259" key="3">
    <source>
        <dbReference type="PROSITE" id="PS50054"/>
    </source>
</evidence>
<dbReference type="EMBL" id="BPLR01017956">
    <property type="protein sequence ID" value="GIY95743.1"/>
    <property type="molecule type" value="Genomic_DNA"/>
</dbReference>
<gene>
    <name evidence="5" type="primary">Dusp11</name>
    <name evidence="5" type="ORF">CEXT_53581</name>
</gene>
<keyword evidence="2" id="KW-0904">Protein phosphatase</keyword>
<dbReference type="AlphaFoldDB" id="A0AAV4XM34"/>
<dbReference type="Pfam" id="PF00782">
    <property type="entry name" value="DSPc"/>
    <property type="match status" value="1"/>
</dbReference>
<name>A0AAV4XM34_CAEEX</name>
<dbReference type="GO" id="GO:0004651">
    <property type="term" value="F:polynucleotide 5'-phosphatase activity"/>
    <property type="evidence" value="ECO:0007669"/>
    <property type="project" value="TreeGrafter"/>
</dbReference>
<accession>A0AAV4XM34</accession>
<dbReference type="PROSITE" id="PS50056">
    <property type="entry name" value="TYR_PHOSPHATASE_2"/>
    <property type="match status" value="1"/>
</dbReference>
<reference evidence="5 6" key="1">
    <citation type="submission" date="2021-06" db="EMBL/GenBank/DDBJ databases">
        <title>Caerostris extrusa draft genome.</title>
        <authorList>
            <person name="Kono N."/>
            <person name="Arakawa K."/>
        </authorList>
    </citation>
    <scope>NUCLEOTIDE SEQUENCE [LARGE SCALE GENOMIC DNA]</scope>
</reference>
<evidence type="ECO:0000259" key="4">
    <source>
        <dbReference type="PROSITE" id="PS50056"/>
    </source>
</evidence>
<dbReference type="Proteomes" id="UP001054945">
    <property type="component" value="Unassembled WGS sequence"/>
</dbReference>
<dbReference type="InterPro" id="IPR000387">
    <property type="entry name" value="Tyr_Pase_dom"/>
</dbReference>